<evidence type="ECO:0000313" key="2">
    <source>
        <dbReference type="EMBL" id="KAK3293346.1"/>
    </source>
</evidence>
<evidence type="ECO:0000313" key="3">
    <source>
        <dbReference type="Proteomes" id="UP001278766"/>
    </source>
</evidence>
<dbReference type="RefSeq" id="XP_062656860.1">
    <property type="nucleotide sequence ID" value="XM_062799427.1"/>
</dbReference>
<feature type="compositionally biased region" description="Polar residues" evidence="1">
    <location>
        <begin position="20"/>
        <end position="29"/>
    </location>
</feature>
<dbReference type="Proteomes" id="UP001278766">
    <property type="component" value="Unassembled WGS sequence"/>
</dbReference>
<dbReference type="GeneID" id="87836375"/>
<keyword evidence="3" id="KW-1185">Reference proteome</keyword>
<gene>
    <name evidence="2" type="ORF">B0H64DRAFT_210984</name>
</gene>
<feature type="region of interest" description="Disordered" evidence="1">
    <location>
        <begin position="20"/>
        <end position="120"/>
    </location>
</feature>
<reference evidence="2" key="2">
    <citation type="submission" date="2023-06" db="EMBL/GenBank/DDBJ databases">
        <authorList>
            <consortium name="Lawrence Berkeley National Laboratory"/>
            <person name="Haridas S."/>
            <person name="Hensen N."/>
            <person name="Bonometti L."/>
            <person name="Westerberg I."/>
            <person name="Brannstrom I.O."/>
            <person name="Guillou S."/>
            <person name="Cros-Aarteil S."/>
            <person name="Calhoun S."/>
            <person name="Kuo A."/>
            <person name="Mondo S."/>
            <person name="Pangilinan J."/>
            <person name="Riley R."/>
            <person name="Labutti K."/>
            <person name="Andreopoulos B."/>
            <person name="Lipzen A."/>
            <person name="Chen C."/>
            <person name="Yanf M."/>
            <person name="Daum C."/>
            <person name="Ng V."/>
            <person name="Clum A."/>
            <person name="Steindorff A."/>
            <person name="Ohm R."/>
            <person name="Martin F."/>
            <person name="Silar P."/>
            <person name="Natvig D."/>
            <person name="Lalanne C."/>
            <person name="Gautier V."/>
            <person name="Ament-Velasquez S.L."/>
            <person name="Kruys A."/>
            <person name="Hutchinson M.I."/>
            <person name="Powell A.J."/>
            <person name="Barry K."/>
            <person name="Miller A.N."/>
            <person name="Grigoriev I.V."/>
            <person name="Debuchy R."/>
            <person name="Gladieux P."/>
            <person name="Thoren M.H."/>
            <person name="Johannesson H."/>
        </authorList>
    </citation>
    <scope>NUCLEOTIDE SEQUENCE</scope>
    <source>
        <strain evidence="2">CBS 168.71</strain>
    </source>
</reference>
<protein>
    <submittedName>
        <fullName evidence="2">Uncharacterized protein</fullName>
    </submittedName>
</protein>
<name>A0AAE0HD01_9PEZI</name>
<organism evidence="2 3">
    <name type="scientific">Chaetomium fimeti</name>
    <dbReference type="NCBI Taxonomy" id="1854472"/>
    <lineage>
        <taxon>Eukaryota</taxon>
        <taxon>Fungi</taxon>
        <taxon>Dikarya</taxon>
        <taxon>Ascomycota</taxon>
        <taxon>Pezizomycotina</taxon>
        <taxon>Sordariomycetes</taxon>
        <taxon>Sordariomycetidae</taxon>
        <taxon>Sordariales</taxon>
        <taxon>Chaetomiaceae</taxon>
        <taxon>Chaetomium</taxon>
    </lineage>
</organism>
<proteinExistence type="predicted"/>
<dbReference type="AlphaFoldDB" id="A0AAE0HD01"/>
<accession>A0AAE0HD01</accession>
<sequence length="223" mass="24927">MFPFYPVYFFLSFPTDRTTVPQANQTNKPNPIPCPGISSTRHTTPPPSKTPTTTTPHPHNHGQESLRQLCPDEEYLSGPNEHAPNATHRTSRQVRPGRSERDSLVWPPNDPAGSREEGLCTPRGVTRGSCVCVRAEGRAKVEAGGVPEAVPGAVERSSWDVVLYVTRRDRRRDSCRAVPAWWTRERRVRFSHPSSITAERNTGGIYLKNYHHNSAGGIVVQWL</sequence>
<evidence type="ECO:0000256" key="1">
    <source>
        <dbReference type="SAM" id="MobiDB-lite"/>
    </source>
</evidence>
<comment type="caution">
    <text evidence="2">The sequence shown here is derived from an EMBL/GenBank/DDBJ whole genome shotgun (WGS) entry which is preliminary data.</text>
</comment>
<reference evidence="2" key="1">
    <citation type="journal article" date="2023" name="Mol. Phylogenet. Evol.">
        <title>Genome-scale phylogeny and comparative genomics of the fungal order Sordariales.</title>
        <authorList>
            <person name="Hensen N."/>
            <person name="Bonometti L."/>
            <person name="Westerberg I."/>
            <person name="Brannstrom I.O."/>
            <person name="Guillou S."/>
            <person name="Cros-Aarteil S."/>
            <person name="Calhoun S."/>
            <person name="Haridas S."/>
            <person name="Kuo A."/>
            <person name="Mondo S."/>
            <person name="Pangilinan J."/>
            <person name="Riley R."/>
            <person name="LaButti K."/>
            <person name="Andreopoulos B."/>
            <person name="Lipzen A."/>
            <person name="Chen C."/>
            <person name="Yan M."/>
            <person name="Daum C."/>
            <person name="Ng V."/>
            <person name="Clum A."/>
            <person name="Steindorff A."/>
            <person name="Ohm R.A."/>
            <person name="Martin F."/>
            <person name="Silar P."/>
            <person name="Natvig D.O."/>
            <person name="Lalanne C."/>
            <person name="Gautier V."/>
            <person name="Ament-Velasquez S.L."/>
            <person name="Kruys A."/>
            <person name="Hutchinson M.I."/>
            <person name="Powell A.J."/>
            <person name="Barry K."/>
            <person name="Miller A.N."/>
            <person name="Grigoriev I.V."/>
            <person name="Debuchy R."/>
            <person name="Gladieux P."/>
            <person name="Hiltunen Thoren M."/>
            <person name="Johannesson H."/>
        </authorList>
    </citation>
    <scope>NUCLEOTIDE SEQUENCE</scope>
    <source>
        <strain evidence="2">CBS 168.71</strain>
    </source>
</reference>
<dbReference type="EMBL" id="JAUEPN010000006">
    <property type="protein sequence ID" value="KAK3293346.1"/>
    <property type="molecule type" value="Genomic_DNA"/>
</dbReference>